<proteinExistence type="predicted"/>
<comment type="caution">
    <text evidence="1">The sequence shown here is derived from an EMBL/GenBank/DDBJ whole genome shotgun (WGS) entry which is preliminary data.</text>
</comment>
<name>A0A7H4PG91_9ENTR</name>
<dbReference type="EMBL" id="UGMS01000002">
    <property type="protein sequence ID" value="STW71085.1"/>
    <property type="molecule type" value="Genomic_DNA"/>
</dbReference>
<organism evidence="1 2">
    <name type="scientific">Klebsiella michiganensis</name>
    <dbReference type="NCBI Taxonomy" id="1134687"/>
    <lineage>
        <taxon>Bacteria</taxon>
        <taxon>Pseudomonadati</taxon>
        <taxon>Pseudomonadota</taxon>
        <taxon>Gammaproteobacteria</taxon>
        <taxon>Enterobacterales</taxon>
        <taxon>Enterobacteriaceae</taxon>
        <taxon>Klebsiella/Raoultella group</taxon>
        <taxon>Klebsiella</taxon>
    </lineage>
</organism>
<protein>
    <submittedName>
        <fullName evidence="1">Transcriptional regulator GabR</fullName>
    </submittedName>
</protein>
<evidence type="ECO:0000313" key="2">
    <source>
        <dbReference type="Proteomes" id="UP000254863"/>
    </source>
</evidence>
<sequence length="30" mass="3314">MEPAFNVLLECLKMHCPQALAEAEKQNAPS</sequence>
<reference evidence="1 2" key="1">
    <citation type="submission" date="2018-06" db="EMBL/GenBank/DDBJ databases">
        <authorList>
            <consortium name="Pathogen Informatics"/>
            <person name="Doyle S."/>
        </authorList>
    </citation>
    <scope>NUCLEOTIDE SEQUENCE [LARGE SCALE GENOMIC DNA]</scope>
    <source>
        <strain evidence="1 2">NCTC11685</strain>
    </source>
</reference>
<evidence type="ECO:0000313" key="1">
    <source>
        <dbReference type="EMBL" id="STW71085.1"/>
    </source>
</evidence>
<dbReference type="AlphaFoldDB" id="A0A7H4PG91"/>
<gene>
    <name evidence="1" type="ORF">NCTC11685_04680</name>
</gene>
<accession>A0A7H4PG91</accession>
<dbReference type="Proteomes" id="UP000254863">
    <property type="component" value="Unassembled WGS sequence"/>
</dbReference>